<reference evidence="2" key="1">
    <citation type="journal article" date="2015" name="Genome Announc.">
        <title>Draft Genome Sequence of an Anaerobic Ammonium-Oxidizing Bacterium, "Candidatus Brocadia sinica".</title>
        <authorList>
            <person name="Oshiki M."/>
            <person name="Shinyako-Hata K."/>
            <person name="Satoh H."/>
            <person name="Okabe S."/>
        </authorList>
    </citation>
    <scope>NUCLEOTIDE SEQUENCE [LARGE SCALE GENOMIC DNA]</scope>
    <source>
        <strain evidence="2">JPN1</strain>
    </source>
</reference>
<keyword evidence="2" id="KW-1185">Reference proteome</keyword>
<accession>A0ABQ0JZ70</accession>
<sequence length="331" mass="39459">MQTEKTDGWKEKIDPDFDELIKVYLDFIDRSHINVNTGYLCLDDDSLNFLKHEGYPSFHKKIKYDYEYNKKLTKDIIKLGASNDIEYILKFFTAKKFEQKKSYLLKMIHGLPNKESKEYYRMFFSFFETEEKLKSYFDRRPERDLKRCVFDVVMNISTLMIQVMLKGYWDTENDESIKRKRLDRLNLIKISLSEVFNTVSSITHKKSLDGLLEEAEKGNDESLFKAIQIDKRLFDLNWLRKRIRKAFYAGDASFFKKLGMAIEKTPLENDIEYTKLNSILISFWGLGLCKLNNQELWELLKSCGVIVQDDPESFRKHVKRLIENKMIDDFY</sequence>
<name>A0ABQ0JZ70_9BACT</name>
<protein>
    <submittedName>
        <fullName evidence="1">Uncharacterized protein</fullName>
    </submittedName>
</protein>
<evidence type="ECO:0000313" key="1">
    <source>
        <dbReference type="EMBL" id="GAN33978.1"/>
    </source>
</evidence>
<proteinExistence type="predicted"/>
<comment type="caution">
    <text evidence="1">The sequence shown here is derived from an EMBL/GenBank/DDBJ whole genome shotgun (WGS) entry which is preliminary data.</text>
</comment>
<evidence type="ECO:0000313" key="2">
    <source>
        <dbReference type="Proteomes" id="UP000032309"/>
    </source>
</evidence>
<gene>
    <name evidence="1" type="ORF">BROSI_A2513</name>
</gene>
<organism evidence="1 2">
    <name type="scientific">Candidatus Brocadia sinica JPN1</name>
    <dbReference type="NCBI Taxonomy" id="1197129"/>
    <lineage>
        <taxon>Bacteria</taxon>
        <taxon>Pseudomonadati</taxon>
        <taxon>Planctomycetota</taxon>
        <taxon>Candidatus Brocadiia</taxon>
        <taxon>Candidatus Brocadiales</taxon>
        <taxon>Candidatus Brocadiaceae</taxon>
        <taxon>Candidatus Brocadia</taxon>
    </lineage>
</organism>
<dbReference type="EMBL" id="BAFN01000001">
    <property type="protein sequence ID" value="GAN33978.1"/>
    <property type="molecule type" value="Genomic_DNA"/>
</dbReference>
<dbReference type="RefSeq" id="WP_052564036.1">
    <property type="nucleotide sequence ID" value="NZ_BAFN01000001.1"/>
</dbReference>
<dbReference type="Proteomes" id="UP000032309">
    <property type="component" value="Unassembled WGS sequence"/>
</dbReference>